<gene>
    <name evidence="3" type="ORF">C1SCF055_LOCUS40613</name>
</gene>
<dbReference type="EMBL" id="CAMXCT010006552">
    <property type="protein sequence ID" value="CAI4015807.1"/>
    <property type="molecule type" value="Genomic_DNA"/>
</dbReference>
<evidence type="ECO:0000256" key="2">
    <source>
        <dbReference type="SAM" id="MobiDB-lite"/>
    </source>
</evidence>
<dbReference type="EMBL" id="CAMXCT020006552">
    <property type="protein sequence ID" value="CAL1169182.1"/>
    <property type="molecule type" value="Genomic_DNA"/>
</dbReference>
<feature type="compositionally biased region" description="Low complexity" evidence="2">
    <location>
        <begin position="294"/>
        <end position="305"/>
    </location>
</feature>
<feature type="region of interest" description="Disordered" evidence="2">
    <location>
        <begin position="249"/>
        <end position="311"/>
    </location>
</feature>
<dbReference type="AlphaFoldDB" id="A0A9P1GLL7"/>
<keyword evidence="5" id="KW-1185">Reference proteome</keyword>
<feature type="coiled-coil region" evidence="1">
    <location>
        <begin position="522"/>
        <end position="552"/>
    </location>
</feature>
<feature type="compositionally biased region" description="Basic and acidic residues" evidence="2">
    <location>
        <begin position="55"/>
        <end position="64"/>
    </location>
</feature>
<keyword evidence="1" id="KW-0175">Coiled coil</keyword>
<sequence length="567" mass="66546">MQTMMVKAEVFRLEASFGSQSIKVYYEDDERRRAIEAEERREREKEEEERIRAALEAEKRKEREREEEERMEAALEAERRKTREREEEERIKAAIEADKKKEREREQQERAKAAIEAEKRKDRREEEEDRCQSSDAEKKTEDDEAKERSERAQETKRKEREKDEEDRLAMEVQLLLEPPSSLPQVLQELEARIQSALALGTKKEAALGSPADLEDRGAGAGIAESVAQEVSFNFRTEAPALPSVPAAPVAALASPREPQGRKARAVQQRSPSPGPRAPAAAPPKVPILSEEISSPRAASPRSPRSPLGPRFGLEQYEPYERFINHQLALLDEELRSVHAKEPYVQEQLQALEVQLRAVKLGWTPPEDLQRNSELRKAQEENERSEMRWRNFQATKIQCLVRKRQARKKVMAVRKKEEARVQQMSVAAMRQRMAEQHHKCVNVVTLRLQARWRGKVVRRWFLQQPEERKQLEERQRQQEEARSKQLSIEATRKMLKDRETQRLTFHAVKLQAWWRGRMTRQRYRAVQEERRRLQRQQRRLQEVSITSKRLQDVELQQRTRAAQKIQAG</sequence>
<feature type="non-terminal residue" evidence="3">
    <location>
        <position position="1"/>
    </location>
</feature>
<evidence type="ECO:0000313" key="4">
    <source>
        <dbReference type="EMBL" id="CAL4803119.1"/>
    </source>
</evidence>
<protein>
    <submittedName>
        <fullName evidence="3">Uncharacterized protein</fullName>
    </submittedName>
</protein>
<dbReference type="SMART" id="SM00015">
    <property type="entry name" value="IQ"/>
    <property type="match status" value="2"/>
</dbReference>
<reference evidence="3" key="1">
    <citation type="submission" date="2022-10" db="EMBL/GenBank/DDBJ databases">
        <authorList>
            <person name="Chen Y."/>
            <person name="Dougan E. K."/>
            <person name="Chan C."/>
            <person name="Rhodes N."/>
            <person name="Thang M."/>
        </authorList>
    </citation>
    <scope>NUCLEOTIDE SEQUENCE</scope>
</reference>
<feature type="region of interest" description="Disordered" evidence="2">
    <location>
        <begin position="55"/>
        <end position="170"/>
    </location>
</feature>
<dbReference type="Pfam" id="PF00612">
    <property type="entry name" value="IQ"/>
    <property type="match status" value="2"/>
</dbReference>
<proteinExistence type="predicted"/>
<evidence type="ECO:0000313" key="3">
    <source>
        <dbReference type="EMBL" id="CAI4015807.1"/>
    </source>
</evidence>
<feature type="compositionally biased region" description="Pro residues" evidence="2">
    <location>
        <begin position="272"/>
        <end position="285"/>
    </location>
</feature>
<accession>A0A9P1GLL7</accession>
<evidence type="ECO:0000256" key="1">
    <source>
        <dbReference type="SAM" id="Coils"/>
    </source>
</evidence>
<reference evidence="4 5" key="2">
    <citation type="submission" date="2024-05" db="EMBL/GenBank/DDBJ databases">
        <authorList>
            <person name="Chen Y."/>
            <person name="Shah S."/>
            <person name="Dougan E. K."/>
            <person name="Thang M."/>
            <person name="Chan C."/>
        </authorList>
    </citation>
    <scope>NUCLEOTIDE SEQUENCE [LARGE SCALE GENOMIC DNA]</scope>
</reference>
<feature type="compositionally biased region" description="Basic and acidic residues" evidence="2">
    <location>
        <begin position="71"/>
        <end position="169"/>
    </location>
</feature>
<dbReference type="InterPro" id="IPR000048">
    <property type="entry name" value="IQ_motif_EF-hand-BS"/>
</dbReference>
<comment type="caution">
    <text evidence="3">The sequence shown here is derived from an EMBL/GenBank/DDBJ whole genome shotgun (WGS) entry which is preliminary data.</text>
</comment>
<dbReference type="PROSITE" id="PS50096">
    <property type="entry name" value="IQ"/>
    <property type="match status" value="3"/>
</dbReference>
<name>A0A9P1GLL7_9DINO</name>
<dbReference type="Proteomes" id="UP001152797">
    <property type="component" value="Unassembled WGS sequence"/>
</dbReference>
<organism evidence="3">
    <name type="scientific">Cladocopium goreaui</name>
    <dbReference type="NCBI Taxonomy" id="2562237"/>
    <lineage>
        <taxon>Eukaryota</taxon>
        <taxon>Sar</taxon>
        <taxon>Alveolata</taxon>
        <taxon>Dinophyceae</taxon>
        <taxon>Suessiales</taxon>
        <taxon>Symbiodiniaceae</taxon>
        <taxon>Cladocopium</taxon>
    </lineage>
</organism>
<evidence type="ECO:0000313" key="5">
    <source>
        <dbReference type="Proteomes" id="UP001152797"/>
    </source>
</evidence>
<dbReference type="EMBL" id="CAMXCT030006552">
    <property type="protein sequence ID" value="CAL4803119.1"/>
    <property type="molecule type" value="Genomic_DNA"/>
</dbReference>